<keyword evidence="2" id="KW-0805">Transcription regulation</keyword>
<dbReference type="AlphaFoldDB" id="A0A918U6H7"/>
<evidence type="ECO:0000259" key="5">
    <source>
        <dbReference type="SMART" id="SM01043"/>
    </source>
</evidence>
<reference evidence="6" key="1">
    <citation type="journal article" date="2014" name="Int. J. Syst. Evol. Microbiol.">
        <title>Complete genome sequence of Corynebacterium casei LMG S-19264T (=DSM 44701T), isolated from a smear-ripened cheese.</title>
        <authorList>
            <consortium name="US DOE Joint Genome Institute (JGI-PGF)"/>
            <person name="Walter F."/>
            <person name="Albersmeier A."/>
            <person name="Kalinowski J."/>
            <person name="Ruckert C."/>
        </authorList>
    </citation>
    <scope>NUCLEOTIDE SEQUENCE</scope>
    <source>
        <strain evidence="6">JCM 4790</strain>
    </source>
</reference>
<dbReference type="InterPro" id="IPR016032">
    <property type="entry name" value="Sig_transdc_resp-reg_C-effctor"/>
</dbReference>
<feature type="region of interest" description="Disordered" evidence="4">
    <location>
        <begin position="272"/>
        <end position="293"/>
    </location>
</feature>
<protein>
    <recommendedName>
        <fullName evidence="5">Bacterial transcriptional activator domain-containing protein</fullName>
    </recommendedName>
</protein>
<dbReference type="SUPFAM" id="SSF48452">
    <property type="entry name" value="TPR-like"/>
    <property type="match status" value="1"/>
</dbReference>
<reference evidence="6" key="2">
    <citation type="submission" date="2020-09" db="EMBL/GenBank/DDBJ databases">
        <authorList>
            <person name="Sun Q."/>
            <person name="Ohkuma M."/>
        </authorList>
    </citation>
    <scope>NUCLEOTIDE SEQUENCE</scope>
    <source>
        <strain evidence="6">JCM 4790</strain>
    </source>
</reference>
<dbReference type="GO" id="GO:0003677">
    <property type="term" value="F:DNA binding"/>
    <property type="evidence" value="ECO:0007669"/>
    <property type="project" value="InterPro"/>
</dbReference>
<feature type="domain" description="Bacterial transcriptional activator" evidence="5">
    <location>
        <begin position="125"/>
        <end position="269"/>
    </location>
</feature>
<dbReference type="Gene3D" id="1.10.10.10">
    <property type="entry name" value="Winged helix-like DNA-binding domain superfamily/Winged helix DNA-binding domain"/>
    <property type="match status" value="1"/>
</dbReference>
<dbReference type="InterPro" id="IPR011990">
    <property type="entry name" value="TPR-like_helical_dom_sf"/>
</dbReference>
<dbReference type="PANTHER" id="PTHR35807">
    <property type="entry name" value="TRANSCRIPTIONAL REGULATOR REDD-RELATED"/>
    <property type="match status" value="1"/>
</dbReference>
<dbReference type="InterPro" id="IPR051677">
    <property type="entry name" value="AfsR-DnrI-RedD_regulator"/>
</dbReference>
<evidence type="ECO:0000313" key="7">
    <source>
        <dbReference type="Proteomes" id="UP000619244"/>
    </source>
</evidence>
<gene>
    <name evidence="6" type="ORF">GCM10010358_61620</name>
</gene>
<dbReference type="PANTHER" id="PTHR35807:SF1">
    <property type="entry name" value="TRANSCRIPTIONAL REGULATOR REDD"/>
    <property type="match status" value="1"/>
</dbReference>
<dbReference type="SUPFAM" id="SSF46894">
    <property type="entry name" value="C-terminal effector domain of the bipartite response regulators"/>
    <property type="match status" value="1"/>
</dbReference>
<dbReference type="GO" id="GO:0000160">
    <property type="term" value="P:phosphorelay signal transduction system"/>
    <property type="evidence" value="ECO:0007669"/>
    <property type="project" value="UniProtKB-KW"/>
</dbReference>
<dbReference type="InterPro" id="IPR005158">
    <property type="entry name" value="BTAD"/>
</dbReference>
<dbReference type="SUPFAM" id="SSF52540">
    <property type="entry name" value="P-loop containing nucleoside triphosphate hydrolases"/>
    <property type="match status" value="1"/>
</dbReference>
<sequence>MATAEDAPVGSVPGGPLPAAIPQKGRLRFNVLGLMQIQTGSRVQEFGSPQCQAFMAVLLLQPGRAATLSEMVNGIWGSEPPDTAVATVRTHAWKWRRFLDTCGVGRDVLLSKGDGYRLALPAVVTDVDEVDTLVLRASAARARGRLAEAAALLEEALGHWYGDPLSAIPGESAERQRSRLTEMRIALSEDHSELQLALGRAAGAVPDLMLLTAAHPLRQRAHGLLMQALHATGRQAEALAVFQKVRRALAEEHGIDPSPELVRLHQQILAGSTAEEPRAATERSPGVPEWSTAPWPVPHQLPYGSGDYVGNEEALASVTAALLRSHGSGPAVVAVDGVPGAGKSALALRAARLVQYSFPAGVLYANLCPDGTPADPSGVLVSFLLSLGLPPAAVPTGLSDLSALFRSMTDARELLVVLDQAHDVAQVRPLLPGSPQCSVLLTSTARLSNLSVTRRIVLGPVSDADALGILASLLGRERVAADEPAALELVQACGRLPLVLHAVGDWLAARPQRSLRTALRQIHDGPQFLLSYDSVVACFERSLRRLAPGEVRAWARLASCGTTLTPASTSRALAVPRQQAELLLERLADASLLEPVSCSGYHFPALLRHFARHRHAGRDGPDRLRPEAA</sequence>
<dbReference type="Gene3D" id="1.25.40.10">
    <property type="entry name" value="Tetratricopeptide repeat domain"/>
    <property type="match status" value="1"/>
</dbReference>
<keyword evidence="1" id="KW-0902">Two-component regulatory system</keyword>
<dbReference type="PRINTS" id="PR00364">
    <property type="entry name" value="DISEASERSIST"/>
</dbReference>
<dbReference type="InterPro" id="IPR036388">
    <property type="entry name" value="WH-like_DNA-bd_sf"/>
</dbReference>
<evidence type="ECO:0000256" key="3">
    <source>
        <dbReference type="ARBA" id="ARBA00023163"/>
    </source>
</evidence>
<dbReference type="RefSeq" id="WP_190193611.1">
    <property type="nucleotide sequence ID" value="NZ_BMVU01000041.1"/>
</dbReference>
<proteinExistence type="predicted"/>
<dbReference type="CDD" id="cd15831">
    <property type="entry name" value="BTAD"/>
    <property type="match status" value="1"/>
</dbReference>
<keyword evidence="3" id="KW-0804">Transcription</keyword>
<dbReference type="Proteomes" id="UP000619244">
    <property type="component" value="Unassembled WGS sequence"/>
</dbReference>
<evidence type="ECO:0000256" key="4">
    <source>
        <dbReference type="SAM" id="MobiDB-lite"/>
    </source>
</evidence>
<evidence type="ECO:0000256" key="2">
    <source>
        <dbReference type="ARBA" id="ARBA00023015"/>
    </source>
</evidence>
<dbReference type="GO" id="GO:0006355">
    <property type="term" value="P:regulation of DNA-templated transcription"/>
    <property type="evidence" value="ECO:0007669"/>
    <property type="project" value="InterPro"/>
</dbReference>
<dbReference type="Gene3D" id="3.40.50.300">
    <property type="entry name" value="P-loop containing nucleotide triphosphate hydrolases"/>
    <property type="match status" value="1"/>
</dbReference>
<dbReference type="EMBL" id="BMVU01000041">
    <property type="protein sequence ID" value="GGX99561.1"/>
    <property type="molecule type" value="Genomic_DNA"/>
</dbReference>
<keyword evidence="7" id="KW-1185">Reference proteome</keyword>
<comment type="caution">
    <text evidence="6">The sequence shown here is derived from an EMBL/GenBank/DDBJ whole genome shotgun (WGS) entry which is preliminary data.</text>
</comment>
<dbReference type="Pfam" id="PF03704">
    <property type="entry name" value="BTAD"/>
    <property type="match status" value="1"/>
</dbReference>
<organism evidence="6 7">
    <name type="scientific">Streptomyces minutiscleroticus</name>
    <dbReference type="NCBI Taxonomy" id="68238"/>
    <lineage>
        <taxon>Bacteria</taxon>
        <taxon>Bacillati</taxon>
        <taxon>Actinomycetota</taxon>
        <taxon>Actinomycetes</taxon>
        <taxon>Kitasatosporales</taxon>
        <taxon>Streptomycetaceae</taxon>
        <taxon>Streptomyces</taxon>
    </lineage>
</organism>
<evidence type="ECO:0000256" key="1">
    <source>
        <dbReference type="ARBA" id="ARBA00023012"/>
    </source>
</evidence>
<accession>A0A918U6H7</accession>
<name>A0A918U6H7_9ACTN</name>
<evidence type="ECO:0000313" key="6">
    <source>
        <dbReference type="EMBL" id="GGX99561.1"/>
    </source>
</evidence>
<dbReference type="SMART" id="SM01043">
    <property type="entry name" value="BTAD"/>
    <property type="match status" value="1"/>
</dbReference>
<dbReference type="InterPro" id="IPR027417">
    <property type="entry name" value="P-loop_NTPase"/>
</dbReference>